<feature type="compositionally biased region" description="Basic and acidic residues" evidence="6">
    <location>
        <begin position="1117"/>
        <end position="1126"/>
    </location>
</feature>
<dbReference type="AlphaFoldDB" id="A0A1X0RQ52"/>
<reference evidence="7 8" key="1">
    <citation type="journal article" date="2016" name="Proc. Natl. Acad. Sci. U.S.A.">
        <title>Lipid metabolic changes in an early divergent fungus govern the establishment of a mutualistic symbiosis with endobacteria.</title>
        <authorList>
            <person name="Lastovetsky O.A."/>
            <person name="Gaspar M.L."/>
            <person name="Mondo S.J."/>
            <person name="LaButti K.M."/>
            <person name="Sandor L."/>
            <person name="Grigoriev I.V."/>
            <person name="Henry S.A."/>
            <person name="Pawlowska T.E."/>
        </authorList>
    </citation>
    <scope>NUCLEOTIDE SEQUENCE [LARGE SCALE GENOMIC DNA]</scope>
    <source>
        <strain evidence="7 8">ATCC 11559</strain>
    </source>
</reference>
<comment type="subcellular location">
    <subcellularLocation>
        <location evidence="1">Nucleus</location>
    </subcellularLocation>
</comment>
<sequence>MSMELDSVQDSQDLSELHKLEFAHSILGKRSALKEQELLPHLKELHQKLKELEQGAVDLESLSTVANDLTSTQILKNSSKMVTAVAACCLADILRLYAPEAPYSNLQLKKIFNFFVSNLSQFGKEDEDLFQYHFYLLESLATVKSFIIISDLDNADEITLPVFDEFFKAGSNPSLPKNVQVCMTDIMTQIIDEVGTSAQEIIEIILDQFVKHEKTPTVPSYLMAAEVCSICAPILQRRVCQYFSDILLSVSNAEGTEELEELRKAHDLIIKVNAVVPDLLLNVLPLVQEEMKLDQANVRQIATETMGKLFMHPESNISEKYPTIWKTWFGRKDDKLVHLRVRWLEMCVDIYKNHAESIPEITECIKLKLSDPDEKVRAIACKIIGEIMAGCDLKHIDKSLLELVDGRTKDKKNSVRVQAMKTMGSIYNEYYASIQENEKMAVQKLGWIPNSLFSRVYTGDASVLMTLQDTLLAYIFPYDEDDQQRTERLVTVVESLEEKQKLAFTAIIRKQQRFNDDLQKYVRMCEDEVSGMTTDHEETSNDEFMKYLAAHFADRPRTFNALRAFLIRKNSRDIKLLKNSIRTDHDYKQLYKSKDKLIANLNEDQAGTVEIFQAIINRACPLIVNKACITHLLKMAKEPKGRRQTALSQKALTAQSILKEISITYPVMYEGCLTEITKGIMNDKDNIAAEEELELLAELSKSNPGHRKYDGNLIKRLRSYVVDGKVSQANLASVILGNMKNADRSMADLVESLSDGLSLKTRNLLSTLTSLSQFALYTPQLLTPYIDLIVKFVEEDLLKTPTKSYTESNPEWVAYDKLPELSKQKITGVRLLVNYLTACRNEMEPEEHIITKTFSILWDLLERTCDGALTDNTNSAETSHLRLGASQAIVKLTHYEKYLNELTVPKFERLSYTLQDTCFYVRLEFAEFLMKGLQTEQIHPRYYSLLFICAHEPEESLLKQIRSFMQKRLSSLEIKQAESTVLDSSLVRLIHLLAHHPDFTITTEDLMVFAQYIRFFLSCVATAENVSFLYHIVQKIKLSKDMVSAELSDNSYVLSDMTSLLIKYKCKESSWPLNAYAGHVTLQSKLYKSLPPGAVQNETMEKSYLPQAFIEKLEEEERRKLGDKRARTSVVGANKRTKV</sequence>
<keyword evidence="4" id="KW-0539">Nucleus</keyword>
<evidence type="ECO:0000256" key="4">
    <source>
        <dbReference type="ARBA" id="ARBA00023242"/>
    </source>
</evidence>
<dbReference type="Pfam" id="PF20168">
    <property type="entry name" value="PDS5"/>
    <property type="match status" value="1"/>
</dbReference>
<dbReference type="SUPFAM" id="SSF48371">
    <property type="entry name" value="ARM repeat"/>
    <property type="match status" value="1"/>
</dbReference>
<evidence type="ECO:0000256" key="2">
    <source>
        <dbReference type="ARBA" id="ARBA00022618"/>
    </source>
</evidence>
<dbReference type="EMBL" id="KV921490">
    <property type="protein sequence ID" value="ORE14120.1"/>
    <property type="molecule type" value="Genomic_DNA"/>
</dbReference>
<dbReference type="GO" id="GO:0006281">
    <property type="term" value="P:DNA repair"/>
    <property type="evidence" value="ECO:0007669"/>
    <property type="project" value="TreeGrafter"/>
</dbReference>
<dbReference type="GO" id="GO:0007064">
    <property type="term" value="P:mitotic sister chromatid cohesion"/>
    <property type="evidence" value="ECO:0007669"/>
    <property type="project" value="InterPro"/>
</dbReference>
<evidence type="ECO:0000256" key="5">
    <source>
        <dbReference type="ARBA" id="ARBA00023306"/>
    </source>
</evidence>
<evidence type="ECO:0000256" key="6">
    <source>
        <dbReference type="SAM" id="MobiDB-lite"/>
    </source>
</evidence>
<dbReference type="InterPro" id="IPR016024">
    <property type="entry name" value="ARM-type_fold"/>
</dbReference>
<dbReference type="GO" id="GO:0000785">
    <property type="term" value="C:chromatin"/>
    <property type="evidence" value="ECO:0007669"/>
    <property type="project" value="TreeGrafter"/>
</dbReference>
<evidence type="ECO:0000313" key="8">
    <source>
        <dbReference type="Proteomes" id="UP000242381"/>
    </source>
</evidence>
<keyword evidence="2" id="KW-0132">Cell division</keyword>
<evidence type="ECO:0000256" key="3">
    <source>
        <dbReference type="ARBA" id="ARBA00022776"/>
    </source>
</evidence>
<keyword evidence="5" id="KW-0131">Cell cycle</keyword>
<organism evidence="7 8">
    <name type="scientific">Rhizopus microsporus</name>
    <dbReference type="NCBI Taxonomy" id="58291"/>
    <lineage>
        <taxon>Eukaryota</taxon>
        <taxon>Fungi</taxon>
        <taxon>Fungi incertae sedis</taxon>
        <taxon>Mucoromycota</taxon>
        <taxon>Mucoromycotina</taxon>
        <taxon>Mucoromycetes</taxon>
        <taxon>Mucorales</taxon>
        <taxon>Mucorineae</taxon>
        <taxon>Rhizopodaceae</taxon>
        <taxon>Rhizopus</taxon>
    </lineage>
</organism>
<evidence type="ECO:0008006" key="9">
    <source>
        <dbReference type="Google" id="ProtNLM"/>
    </source>
</evidence>
<dbReference type="Gene3D" id="1.25.10.10">
    <property type="entry name" value="Leucine-rich Repeat Variant"/>
    <property type="match status" value="1"/>
</dbReference>
<dbReference type="InterPro" id="IPR011989">
    <property type="entry name" value="ARM-like"/>
</dbReference>
<dbReference type="PANTHER" id="PTHR12663:SF0">
    <property type="entry name" value="PRECOCIOUS DISSOCIATION OF SISTERS 5, ISOFORM A"/>
    <property type="match status" value="1"/>
</dbReference>
<dbReference type="GO" id="GO:0051301">
    <property type="term" value="P:cell division"/>
    <property type="evidence" value="ECO:0007669"/>
    <property type="project" value="UniProtKB-KW"/>
</dbReference>
<evidence type="ECO:0000313" key="7">
    <source>
        <dbReference type="EMBL" id="ORE14120.1"/>
    </source>
</evidence>
<dbReference type="Proteomes" id="UP000242381">
    <property type="component" value="Unassembled WGS sequence"/>
</dbReference>
<accession>A0A1X0RQ52</accession>
<dbReference type="VEuPathDB" id="FungiDB:BCV72DRAFT_23819"/>
<gene>
    <name evidence="7" type="ORF">BCV71DRAFT_267758</name>
</gene>
<name>A0A1X0RQ52_RHIZD</name>
<protein>
    <recommendedName>
        <fullName evidence="9">ARM repeat-containing protein</fullName>
    </recommendedName>
</protein>
<keyword evidence="3" id="KW-0498">Mitosis</keyword>
<dbReference type="CDD" id="cd19953">
    <property type="entry name" value="PDS5"/>
    <property type="match status" value="1"/>
</dbReference>
<evidence type="ECO:0000256" key="1">
    <source>
        <dbReference type="ARBA" id="ARBA00004123"/>
    </source>
</evidence>
<feature type="region of interest" description="Disordered" evidence="6">
    <location>
        <begin position="1117"/>
        <end position="1139"/>
    </location>
</feature>
<dbReference type="InterPro" id="IPR039776">
    <property type="entry name" value="Pds5"/>
</dbReference>
<proteinExistence type="predicted"/>
<dbReference type="OMA" id="YPPAYNM"/>
<dbReference type="PANTHER" id="PTHR12663">
    <property type="entry name" value="ANDROGEN INDUCED INHIBITOR OF PROLIFERATION AS3 / PDS5-RELATED"/>
    <property type="match status" value="1"/>
</dbReference>
<dbReference type="GO" id="GO:0005634">
    <property type="term" value="C:nucleus"/>
    <property type="evidence" value="ECO:0007669"/>
    <property type="project" value="UniProtKB-SubCell"/>
</dbReference>
<dbReference type="VEuPathDB" id="FungiDB:BCV72DRAFT_212262"/>